<gene>
    <name evidence="1" type="ORF">BCL32_0030</name>
</gene>
<dbReference type="EMBL" id="VISO01000001">
    <property type="protein sequence ID" value="TVZ74733.1"/>
    <property type="molecule type" value="Genomic_DNA"/>
</dbReference>
<dbReference type="AlphaFoldDB" id="A0A559TJF9"/>
<evidence type="ECO:0000313" key="2">
    <source>
        <dbReference type="Proteomes" id="UP000319824"/>
    </source>
</evidence>
<protein>
    <submittedName>
        <fullName evidence="1">Uncharacterized protein</fullName>
    </submittedName>
</protein>
<sequence>MVQILVSIAYKALPSIERRHYVTMPCDEQQEAGCYGKCAEDQLKVPVHAELAKTRHNRARALAMEEH</sequence>
<organism evidence="1 2">
    <name type="scientific">Rhizobium mongolense USDA 1844</name>
    <dbReference type="NCBI Taxonomy" id="1079460"/>
    <lineage>
        <taxon>Bacteria</taxon>
        <taxon>Pseudomonadati</taxon>
        <taxon>Pseudomonadota</taxon>
        <taxon>Alphaproteobacteria</taxon>
        <taxon>Hyphomicrobiales</taxon>
        <taxon>Rhizobiaceae</taxon>
        <taxon>Rhizobium/Agrobacterium group</taxon>
        <taxon>Rhizobium</taxon>
    </lineage>
</organism>
<comment type="caution">
    <text evidence="1">The sequence shown here is derived from an EMBL/GenBank/DDBJ whole genome shotgun (WGS) entry which is preliminary data.</text>
</comment>
<accession>A0A559TJF9</accession>
<dbReference type="Proteomes" id="UP000319824">
    <property type="component" value="Unassembled WGS sequence"/>
</dbReference>
<evidence type="ECO:0000313" key="1">
    <source>
        <dbReference type="EMBL" id="TVZ74733.1"/>
    </source>
</evidence>
<reference evidence="1 2" key="1">
    <citation type="submission" date="2019-06" db="EMBL/GenBank/DDBJ databases">
        <title>Pac Bio to generate improved reference genome sequences for organisms with transposon mutant libraries (support for FEBA project).</title>
        <authorList>
            <person name="Blow M."/>
        </authorList>
    </citation>
    <scope>NUCLEOTIDE SEQUENCE [LARGE SCALE GENOMIC DNA]</scope>
    <source>
        <strain evidence="1 2">USDA 1844</strain>
    </source>
</reference>
<proteinExistence type="predicted"/>
<name>A0A559TJF9_9HYPH</name>